<dbReference type="InterPro" id="IPR042186">
    <property type="entry name" value="FimD_plug_dom"/>
</dbReference>
<dbReference type="GO" id="GO:0015473">
    <property type="term" value="F:fimbrial usher porin activity"/>
    <property type="evidence" value="ECO:0007669"/>
    <property type="project" value="InterPro"/>
</dbReference>
<name>A0A937CSV8_9BURK</name>
<dbReference type="InterPro" id="IPR000015">
    <property type="entry name" value="Fimb_usher"/>
</dbReference>
<evidence type="ECO:0000259" key="1">
    <source>
        <dbReference type="Pfam" id="PF13953"/>
    </source>
</evidence>
<dbReference type="Pfam" id="PF00577">
    <property type="entry name" value="Usher"/>
    <property type="match status" value="2"/>
</dbReference>
<feature type="domain" description="PapC-like C-terminal" evidence="1">
    <location>
        <begin position="676"/>
        <end position="738"/>
    </location>
</feature>
<dbReference type="Gene3D" id="2.60.40.3110">
    <property type="match status" value="1"/>
</dbReference>
<dbReference type="PANTHER" id="PTHR30451">
    <property type="entry name" value="OUTER MEMBRANE USHER PROTEIN"/>
    <property type="match status" value="1"/>
</dbReference>
<comment type="caution">
    <text evidence="2">The sequence shown here is derived from an EMBL/GenBank/DDBJ whole genome shotgun (WGS) entry which is preliminary data.</text>
</comment>
<reference evidence="2 3" key="1">
    <citation type="journal article" date="2017" name="Int. J. Syst. Evol. Microbiol.">
        <title>Ramlibacter monticola sp. nov., isolated from forest soil.</title>
        <authorList>
            <person name="Chaudhary D.K."/>
            <person name="Kim J."/>
        </authorList>
    </citation>
    <scope>NUCLEOTIDE SEQUENCE [LARGE SCALE GENOMIC DNA]</scope>
    <source>
        <strain evidence="2 3">KACC 19175</strain>
    </source>
</reference>
<sequence length="753" mass="80929">MHAATPECEAGVERASRVELLLVQPIVNGEEREVARVRFLAPGGPLYLAQPDLARWGIATEKMTLQDFAGGRWLCVEGLGLRYELDPGQLTLVLDFPPDLHGGSRASVVTEDQLPMTYGRGGFLNYDLRYDRTAGLSSLGANWEFGAFGRPGLFTSSYFSGNRDRGTIRLDTAFRRDDPERITSFVLGDTITRPGNYGAAVRMAGVQYQRNFATAPLLVTYPTGDVSGTATVPSTVDVYIGNAKAYSTQVRPGPFSVSNLPVPVGAGNVQVVVRDLFGKESTVVVPYVRYDEMLKKGLHDFSYEAGVLRRDYAVESNSYGDWAAVATHRYGVTDWLTLEGHAEGMADRGNLGGVVQVTMPVLGLVGVGGAASSGLGHGRLGKAFFQRNERNWSIGAAVEQRSPDYVDIAFEPGQVRTLGVRQFSASARVGARNWVNALWLRTTDTSGEFNTATLGWTLTLSRSATLTANVSRFWGTQPASTVFSLTLALPLGERDFATATVERRSDFAKTDVLLDVSRNLLETDSFGYRILAGQQSGARRAELGAFLQTGAGQFGLEVADAFGTRSTRAYVRGGVAAAGGETRLSRYLDQSFAIVKVADFPDVRVYGNGQPLGKTDAGGIAVIPRLSGFLPSTIAFEAEDIPLEGSFGDNAKRLKIANRMGVLVDMGVARRLSATLTLTDPDGKPVPAGASVRIGEASEEFPVARQGRVYVSGLERGKSNALRVQIGERECRATVDLPSGFASGSTLGNFTCR</sequence>
<proteinExistence type="predicted"/>
<dbReference type="GO" id="GO:0009279">
    <property type="term" value="C:cell outer membrane"/>
    <property type="evidence" value="ECO:0007669"/>
    <property type="project" value="TreeGrafter"/>
</dbReference>
<dbReference type="InterPro" id="IPR043142">
    <property type="entry name" value="PapC-like_C_sf"/>
</dbReference>
<dbReference type="Gene3D" id="2.60.40.2070">
    <property type="match status" value="1"/>
</dbReference>
<evidence type="ECO:0000313" key="2">
    <source>
        <dbReference type="EMBL" id="MBL0391009.1"/>
    </source>
</evidence>
<protein>
    <submittedName>
        <fullName evidence="2">Fimbrial biogenesis outer membrane usher protein</fullName>
    </submittedName>
</protein>
<dbReference type="PANTHER" id="PTHR30451:SF5">
    <property type="entry name" value="SLR0019 PROTEIN"/>
    <property type="match status" value="1"/>
</dbReference>
<dbReference type="Proteomes" id="UP000599109">
    <property type="component" value="Unassembled WGS sequence"/>
</dbReference>
<evidence type="ECO:0000313" key="3">
    <source>
        <dbReference type="Proteomes" id="UP000599109"/>
    </source>
</evidence>
<dbReference type="Pfam" id="PF13953">
    <property type="entry name" value="PapC_C"/>
    <property type="match status" value="1"/>
</dbReference>
<gene>
    <name evidence="2" type="ORF">JJ685_07620</name>
</gene>
<keyword evidence="3" id="KW-1185">Reference proteome</keyword>
<dbReference type="RefSeq" id="WP_201673573.1">
    <property type="nucleotide sequence ID" value="NZ_JAEQNE010000001.1"/>
</dbReference>
<accession>A0A937CSV8</accession>
<organism evidence="2 3">
    <name type="scientific">Ramlibacter monticola</name>
    <dbReference type="NCBI Taxonomy" id="1926872"/>
    <lineage>
        <taxon>Bacteria</taxon>
        <taxon>Pseudomonadati</taxon>
        <taxon>Pseudomonadota</taxon>
        <taxon>Betaproteobacteria</taxon>
        <taxon>Burkholderiales</taxon>
        <taxon>Comamonadaceae</taxon>
        <taxon>Ramlibacter</taxon>
    </lineage>
</organism>
<dbReference type="InterPro" id="IPR025949">
    <property type="entry name" value="PapC-like_C"/>
</dbReference>
<dbReference type="EMBL" id="JAEQNE010000001">
    <property type="protein sequence ID" value="MBL0391009.1"/>
    <property type="molecule type" value="Genomic_DNA"/>
</dbReference>
<dbReference type="GO" id="GO:0009297">
    <property type="term" value="P:pilus assembly"/>
    <property type="evidence" value="ECO:0007669"/>
    <property type="project" value="InterPro"/>
</dbReference>
<dbReference type="AlphaFoldDB" id="A0A937CSV8"/>
<dbReference type="Gene3D" id="2.60.40.2610">
    <property type="entry name" value="Outer membrane usher protein FimD, plug domain"/>
    <property type="match status" value="1"/>
</dbReference>